<dbReference type="InterPro" id="IPR001155">
    <property type="entry name" value="OxRdtase_FMN_N"/>
</dbReference>
<evidence type="ECO:0000313" key="5">
    <source>
        <dbReference type="Proteomes" id="UP000512167"/>
    </source>
</evidence>
<keyword evidence="2" id="KW-0560">Oxidoreductase</keyword>
<dbReference type="Proteomes" id="UP000512167">
    <property type="component" value="Chromosome"/>
</dbReference>
<dbReference type="AlphaFoldDB" id="A0A7L6N693"/>
<dbReference type="SUPFAM" id="SSF51395">
    <property type="entry name" value="FMN-linked oxidoreductases"/>
    <property type="match status" value="1"/>
</dbReference>
<organism evidence="4 5">
    <name type="scientific">Hujiaoplasma nucleasis</name>
    <dbReference type="NCBI Taxonomy" id="2725268"/>
    <lineage>
        <taxon>Bacteria</taxon>
        <taxon>Bacillati</taxon>
        <taxon>Mycoplasmatota</taxon>
        <taxon>Mollicutes</taxon>
        <taxon>Candidatus Izemoplasmatales</taxon>
        <taxon>Hujiaoplasmataceae</taxon>
        <taxon>Hujiaoplasma</taxon>
    </lineage>
</organism>
<evidence type="ECO:0000256" key="1">
    <source>
        <dbReference type="ARBA" id="ARBA00022630"/>
    </source>
</evidence>
<dbReference type="GO" id="GO:0016491">
    <property type="term" value="F:oxidoreductase activity"/>
    <property type="evidence" value="ECO:0007669"/>
    <property type="project" value="UniProtKB-KW"/>
</dbReference>
<dbReference type="PANTHER" id="PTHR43656:SF2">
    <property type="entry name" value="BINDING OXIDOREDUCTASE, PUTATIVE (AFU_ORTHOLOGUE AFUA_2G08260)-RELATED"/>
    <property type="match status" value="1"/>
</dbReference>
<dbReference type="InterPro" id="IPR013785">
    <property type="entry name" value="Aldolase_TIM"/>
</dbReference>
<sequence length="367" mass="41673">MNNFKNYKFKENIIIKNRFVLAPMTTYSGNPDLTLSDEEEKYYQARGKEFGMVITAATAVSKQAQAFENQISIMNDDYIPSMARLAKSIKLGGALAILQLHHGGRMNYPGLFEGQDIVSASAIKAERDYLLEPRALTNDEVYGIIDDFRQAMIRAIKAGFDGIELHGANTYLIQQFFSPHSNRRTDEFGGSLEKRMTFPLALVDMAIQTRKDYANDDFIIGYRLSPEEYENPGINLDDTKVLVRNLSMKNIDYIHFSLGNYKQSSIRDEINKKPIIEILKKENLGHKKLIGVGEIDNLDKANHAINLGFDLLAIGLQALADENVVSHIINNHPVKKVFDKNSILPSNLYERVKRWRNLSDRGFSFDQ</sequence>
<proteinExistence type="predicted"/>
<evidence type="ECO:0000256" key="2">
    <source>
        <dbReference type="ARBA" id="ARBA00023002"/>
    </source>
</evidence>
<evidence type="ECO:0000313" key="4">
    <source>
        <dbReference type="EMBL" id="QLY40768.1"/>
    </source>
</evidence>
<dbReference type="Pfam" id="PF00724">
    <property type="entry name" value="Oxidored_FMN"/>
    <property type="match status" value="1"/>
</dbReference>
<dbReference type="EMBL" id="CP051151">
    <property type="protein sequence ID" value="QLY40768.1"/>
    <property type="molecule type" value="Genomic_DNA"/>
</dbReference>
<feature type="domain" description="NADH:flavin oxidoreductase/NADH oxidase N-terminal" evidence="3">
    <location>
        <begin position="5"/>
        <end position="331"/>
    </location>
</feature>
<dbReference type="CDD" id="cd04735">
    <property type="entry name" value="OYE_like_4_FMN"/>
    <property type="match status" value="1"/>
</dbReference>
<dbReference type="Gene3D" id="3.20.20.70">
    <property type="entry name" value="Aldolase class I"/>
    <property type="match status" value="1"/>
</dbReference>
<reference evidence="4 5" key="1">
    <citation type="submission" date="2020-04" db="EMBL/GenBank/DDBJ databases">
        <authorList>
            <person name="Zheng R.K."/>
            <person name="Sun C.M."/>
        </authorList>
    </citation>
    <scope>NUCLEOTIDE SEQUENCE [LARGE SCALE GENOMIC DNA]</scope>
    <source>
        <strain evidence="5">zrk29</strain>
    </source>
</reference>
<name>A0A7L6N693_9MOLU</name>
<dbReference type="RefSeq" id="WP_312031616.1">
    <property type="nucleotide sequence ID" value="NZ_CP051151.1"/>
</dbReference>
<gene>
    <name evidence="4" type="ORF">HF295_07845</name>
</gene>
<dbReference type="PANTHER" id="PTHR43656">
    <property type="entry name" value="BINDING OXIDOREDUCTASE, PUTATIVE (AFU_ORTHOLOGUE AFUA_2G08260)-RELATED"/>
    <property type="match status" value="1"/>
</dbReference>
<protein>
    <submittedName>
        <fullName evidence="4">NADH-dependent flavin oxidoreductase</fullName>
    </submittedName>
</protein>
<dbReference type="KEGG" id="tbk:HF295_07845"/>
<dbReference type="GO" id="GO:0010181">
    <property type="term" value="F:FMN binding"/>
    <property type="evidence" value="ECO:0007669"/>
    <property type="project" value="InterPro"/>
</dbReference>
<dbReference type="InterPro" id="IPR051799">
    <property type="entry name" value="NADH_flavin_oxidoreductase"/>
</dbReference>
<keyword evidence="5" id="KW-1185">Reference proteome</keyword>
<keyword evidence="1" id="KW-0285">Flavoprotein</keyword>
<accession>A0A7L6N693</accession>
<evidence type="ECO:0000259" key="3">
    <source>
        <dbReference type="Pfam" id="PF00724"/>
    </source>
</evidence>